<reference evidence="1 2" key="1">
    <citation type="journal article" date="2018" name="Sci. Rep.">
        <title>Genomic signatures of local adaptation to the degree of environmental predictability in rotifers.</title>
        <authorList>
            <person name="Franch-Gras L."/>
            <person name="Hahn C."/>
            <person name="Garcia-Roger E.M."/>
            <person name="Carmona M.J."/>
            <person name="Serra M."/>
            <person name="Gomez A."/>
        </authorList>
    </citation>
    <scope>NUCLEOTIDE SEQUENCE [LARGE SCALE GENOMIC DNA]</scope>
    <source>
        <strain evidence="1">HYR1</strain>
    </source>
</reference>
<comment type="caution">
    <text evidence="1">The sequence shown here is derived from an EMBL/GenBank/DDBJ whole genome shotgun (WGS) entry which is preliminary data.</text>
</comment>
<keyword evidence="2" id="KW-1185">Reference proteome</keyword>
<organism evidence="1 2">
    <name type="scientific">Brachionus plicatilis</name>
    <name type="common">Marine rotifer</name>
    <name type="synonym">Brachionus muelleri</name>
    <dbReference type="NCBI Taxonomy" id="10195"/>
    <lineage>
        <taxon>Eukaryota</taxon>
        <taxon>Metazoa</taxon>
        <taxon>Spiralia</taxon>
        <taxon>Gnathifera</taxon>
        <taxon>Rotifera</taxon>
        <taxon>Eurotatoria</taxon>
        <taxon>Monogononta</taxon>
        <taxon>Pseudotrocha</taxon>
        <taxon>Ploima</taxon>
        <taxon>Brachionidae</taxon>
        <taxon>Brachionus</taxon>
    </lineage>
</organism>
<sequence length="68" mass="7726">MVQVKLEKLEGFFISSWLCVPITHSHITYYSIDGQKFSLTLKPTSSAIKLGKSMTSGENFKKIYQLII</sequence>
<dbReference type="AlphaFoldDB" id="A0A3M7PTG1"/>
<evidence type="ECO:0000313" key="2">
    <source>
        <dbReference type="Proteomes" id="UP000276133"/>
    </source>
</evidence>
<dbReference type="Proteomes" id="UP000276133">
    <property type="component" value="Unassembled WGS sequence"/>
</dbReference>
<protein>
    <submittedName>
        <fullName evidence="1">Uncharacterized protein</fullName>
    </submittedName>
</protein>
<accession>A0A3M7PTG1</accession>
<name>A0A3M7PTG1_BRAPC</name>
<dbReference type="EMBL" id="REGN01009070">
    <property type="protein sequence ID" value="RNA02051.1"/>
    <property type="molecule type" value="Genomic_DNA"/>
</dbReference>
<proteinExistence type="predicted"/>
<gene>
    <name evidence="1" type="ORF">BpHYR1_004079</name>
</gene>
<evidence type="ECO:0000313" key="1">
    <source>
        <dbReference type="EMBL" id="RNA02051.1"/>
    </source>
</evidence>